<comment type="caution">
    <text evidence="2">The sequence shown here is derived from an EMBL/GenBank/DDBJ whole genome shotgun (WGS) entry which is preliminary data.</text>
</comment>
<feature type="region of interest" description="Disordered" evidence="1">
    <location>
        <begin position="1"/>
        <end position="43"/>
    </location>
</feature>
<feature type="compositionally biased region" description="Basic and acidic residues" evidence="1">
    <location>
        <begin position="14"/>
        <end position="40"/>
    </location>
</feature>
<dbReference type="AlphaFoldDB" id="A0A4C1ZHC1"/>
<evidence type="ECO:0000256" key="1">
    <source>
        <dbReference type="SAM" id="MobiDB-lite"/>
    </source>
</evidence>
<feature type="region of interest" description="Disordered" evidence="1">
    <location>
        <begin position="146"/>
        <end position="171"/>
    </location>
</feature>
<evidence type="ECO:0000313" key="3">
    <source>
        <dbReference type="Proteomes" id="UP000299102"/>
    </source>
</evidence>
<dbReference type="EMBL" id="BGZK01001799">
    <property type="protein sequence ID" value="GBP86504.1"/>
    <property type="molecule type" value="Genomic_DNA"/>
</dbReference>
<accession>A0A4C1ZHC1</accession>
<dbReference type="Proteomes" id="UP000299102">
    <property type="component" value="Unassembled WGS sequence"/>
</dbReference>
<reference evidence="2 3" key="1">
    <citation type="journal article" date="2019" name="Commun. Biol.">
        <title>The bagworm genome reveals a unique fibroin gene that provides high tensile strength.</title>
        <authorList>
            <person name="Kono N."/>
            <person name="Nakamura H."/>
            <person name="Ohtoshi R."/>
            <person name="Tomita M."/>
            <person name="Numata K."/>
            <person name="Arakawa K."/>
        </authorList>
    </citation>
    <scope>NUCLEOTIDE SEQUENCE [LARGE SCALE GENOMIC DNA]</scope>
</reference>
<feature type="compositionally biased region" description="Basic and acidic residues" evidence="1">
    <location>
        <begin position="156"/>
        <end position="171"/>
    </location>
</feature>
<protein>
    <submittedName>
        <fullName evidence="2">Uncharacterized protein</fullName>
    </submittedName>
</protein>
<name>A0A4C1ZHC1_EUMVA</name>
<sequence>MILFQTPPAPVHARRQDSADRRIGQSGEHGDGHGVRDNKQPRTINRIYIPGSRVPDRSPVEDPNKYGRTLKAFKEKYYQRSAMRPPTGHNSMVNQRAPSLHRALHQIAANNSYIDVLRVKDSLTREHLINKVSMILTGTKRVENIKRLPTPSGLDVRPRERSLSTNHEKKN</sequence>
<evidence type="ECO:0000313" key="2">
    <source>
        <dbReference type="EMBL" id="GBP86504.1"/>
    </source>
</evidence>
<proteinExistence type="predicted"/>
<organism evidence="2 3">
    <name type="scientific">Eumeta variegata</name>
    <name type="common">Bagworm moth</name>
    <name type="synonym">Eumeta japonica</name>
    <dbReference type="NCBI Taxonomy" id="151549"/>
    <lineage>
        <taxon>Eukaryota</taxon>
        <taxon>Metazoa</taxon>
        <taxon>Ecdysozoa</taxon>
        <taxon>Arthropoda</taxon>
        <taxon>Hexapoda</taxon>
        <taxon>Insecta</taxon>
        <taxon>Pterygota</taxon>
        <taxon>Neoptera</taxon>
        <taxon>Endopterygota</taxon>
        <taxon>Lepidoptera</taxon>
        <taxon>Glossata</taxon>
        <taxon>Ditrysia</taxon>
        <taxon>Tineoidea</taxon>
        <taxon>Psychidae</taxon>
        <taxon>Oiketicinae</taxon>
        <taxon>Eumeta</taxon>
    </lineage>
</organism>
<gene>
    <name evidence="2" type="ORF">EVAR_69172_1</name>
</gene>
<keyword evidence="3" id="KW-1185">Reference proteome</keyword>